<comment type="caution">
    <text evidence="1">The sequence shown here is derived from an EMBL/GenBank/DDBJ whole genome shotgun (WGS) entry which is preliminary data.</text>
</comment>
<dbReference type="Proteomes" id="UP001497535">
    <property type="component" value="Unassembled WGS sequence"/>
</dbReference>
<reference evidence="1" key="1">
    <citation type="submission" date="2023-11" db="EMBL/GenBank/DDBJ databases">
        <authorList>
            <person name="Poullet M."/>
        </authorList>
    </citation>
    <scope>NUCLEOTIDE SEQUENCE</scope>
    <source>
        <strain evidence="1">E1834</strain>
    </source>
</reference>
<evidence type="ECO:0000313" key="1">
    <source>
        <dbReference type="EMBL" id="CAK5125301.1"/>
    </source>
</evidence>
<dbReference type="EMBL" id="CAVMJV010000211">
    <property type="protein sequence ID" value="CAK5125301.1"/>
    <property type="molecule type" value="Genomic_DNA"/>
</dbReference>
<keyword evidence="2" id="KW-1185">Reference proteome</keyword>
<gene>
    <name evidence="1" type="ORF">MENTE1834_LOCUS48021</name>
</gene>
<protein>
    <submittedName>
        <fullName evidence="1">Uncharacterized protein</fullName>
    </submittedName>
</protein>
<accession>A0ACB1B5V6</accession>
<sequence length="102" mass="11555">MQQRLALEQQIQNEAQAIFTAGVLAQTAKTLENRAIELEIKKQQLEQQTQANFANYDNFPLNSPTNGNFGMFSKGPTSRFAGKNLAFYHSIRVYPERSWAGM</sequence>
<evidence type="ECO:0000313" key="2">
    <source>
        <dbReference type="Proteomes" id="UP001497535"/>
    </source>
</evidence>
<name>A0ACB1B5V6_MELEN</name>
<proteinExistence type="predicted"/>
<organism evidence="1 2">
    <name type="scientific">Meloidogyne enterolobii</name>
    <name type="common">Root-knot nematode worm</name>
    <name type="synonym">Meloidogyne mayaguensis</name>
    <dbReference type="NCBI Taxonomy" id="390850"/>
    <lineage>
        <taxon>Eukaryota</taxon>
        <taxon>Metazoa</taxon>
        <taxon>Ecdysozoa</taxon>
        <taxon>Nematoda</taxon>
        <taxon>Chromadorea</taxon>
        <taxon>Rhabditida</taxon>
        <taxon>Tylenchina</taxon>
        <taxon>Tylenchomorpha</taxon>
        <taxon>Tylenchoidea</taxon>
        <taxon>Meloidogynidae</taxon>
        <taxon>Meloidogyninae</taxon>
        <taxon>Meloidogyne</taxon>
    </lineage>
</organism>